<sequence length="140" mass="15577">MLWLAATRPPCSTMLLNVSSRFLTVITARQPSRSRSRWWRCAEPATCFSRLWSTSPVIPNCSNRCEKGRRKSPGCRGLGELANLQLMDSVIKESQRVEPVLLYEYLSLGECLPLQKELATMPQLRGAAKQGPILSTPAAS</sequence>
<organism evidence="1 2">
    <name type="scientific">Colletotrichum sidae</name>
    <dbReference type="NCBI Taxonomy" id="1347389"/>
    <lineage>
        <taxon>Eukaryota</taxon>
        <taxon>Fungi</taxon>
        <taxon>Dikarya</taxon>
        <taxon>Ascomycota</taxon>
        <taxon>Pezizomycotina</taxon>
        <taxon>Sordariomycetes</taxon>
        <taxon>Hypocreomycetidae</taxon>
        <taxon>Glomerellales</taxon>
        <taxon>Glomerellaceae</taxon>
        <taxon>Colletotrichum</taxon>
        <taxon>Colletotrichum orbiculare species complex</taxon>
    </lineage>
</organism>
<dbReference type="Proteomes" id="UP000295604">
    <property type="component" value="Unassembled WGS sequence"/>
</dbReference>
<name>A0A4R8TRK9_9PEZI</name>
<gene>
    <name evidence="1" type="ORF">C8034_v003580</name>
</gene>
<dbReference type="AlphaFoldDB" id="A0A4R8TRK9"/>
<dbReference type="EMBL" id="QAPF01000015">
    <property type="protein sequence ID" value="TEA21618.1"/>
    <property type="molecule type" value="Genomic_DNA"/>
</dbReference>
<accession>A0A4R8TRK9</accession>
<keyword evidence="2" id="KW-1185">Reference proteome</keyword>
<protein>
    <submittedName>
        <fullName evidence="1">Uncharacterized protein</fullName>
    </submittedName>
</protein>
<reference evidence="1 2" key="1">
    <citation type="submission" date="2018-11" db="EMBL/GenBank/DDBJ databases">
        <title>Genome sequence and assembly of Colletotrichum sidae.</title>
        <authorList>
            <person name="Gan P."/>
            <person name="Shirasu K."/>
        </authorList>
    </citation>
    <scope>NUCLEOTIDE SEQUENCE [LARGE SCALE GENOMIC DNA]</scope>
    <source>
        <strain evidence="1 2">CBS 518.97</strain>
    </source>
</reference>
<evidence type="ECO:0000313" key="2">
    <source>
        <dbReference type="Proteomes" id="UP000295604"/>
    </source>
</evidence>
<evidence type="ECO:0000313" key="1">
    <source>
        <dbReference type="EMBL" id="TEA21618.1"/>
    </source>
</evidence>
<proteinExistence type="predicted"/>
<comment type="caution">
    <text evidence="1">The sequence shown here is derived from an EMBL/GenBank/DDBJ whole genome shotgun (WGS) entry which is preliminary data.</text>
</comment>